<dbReference type="InterPro" id="IPR034746">
    <property type="entry name" value="POTRA"/>
</dbReference>
<keyword evidence="6" id="KW-0472">Membrane</keyword>
<dbReference type="STRING" id="999894.TDIS_1430"/>
<dbReference type="InterPro" id="IPR010827">
    <property type="entry name" value="BamA/TamA_POTRA"/>
</dbReference>
<proteinExistence type="inferred from homology"/>
<sequence length="888" mass="101078">MRVRILLFILGGLLVFSSKAFSQIKLRLPVLILPLKERGPVERPLLMKRLREALADSLKGEGFRVEVNETLPPSFSAQEARKLLEKEGYFAVIWGTVTEIGGEVSVDLEVLRKDWENPHHTYTAGALSDWPEIEDRAGEALLATLLEKQKVLEIKVSGNLRVDEEVILEKVSVKPGEFLDPEKVRKDLKAIYKLGYFEDVKADVTEKEGGLILTYIVQEKPVIREIVFKGNKAISESDLKKVVEIKPLSVLNLKEIDRAAETIKAVYQQKGYYHTRVIPEVKPLAGRRVKVVFHIKEGRKLYIKKIDFAGNRAFSDKQLKKLLSVSEKTAFSWVKKAVQTVKGFISPEPAAEPGVYSLAFLYRDLSKIETFYQNHGYIEVRIGEPRIKEKDGWVYITIPIEEGPQYRVGRVEVIQDLYPREKILQALSLPKEKAFSREALRRDQMKIADLFADKGYAYAKVDPELKRHPETKTVDVTFKVDRGPMVYVNRIEIEGNTKTRDKVIRRELLVVEQRPFSATRLKKSEGRLRRLGYFEDVSIEKEKGVKENLMDIRVKVKERPTGTFSIGAGYSSVDKLIFMGQISQRNFLGKGQTLSFQGILGTRSSRYALTFVEPYFRDTKVSLSTSLYNWSREYEDFTRESSGGSLRIGYLLTPNLRIYGGYRYDDTDLTDLNPIISDAIKESLDVNITSALEAGLTYDTRNRWFVPTRGMFHQLDTELAGQFLGGDSEYLKTVLSSHFYFPLLFGFTGHLHLGAGYITEGSGKKVPVYEKFYLGGLNSVRGYRYGDISPIDPDTGERIGGTRMFFLQAETIFTLLKSIDLKGVLFFDTGTVWDKEHGFDTSELRKSVGFGIRWLSPMGPLRIEFGWNIDKKPGEDSSNWNFQLGGSF</sequence>
<feature type="domain" description="POTRA" evidence="9">
    <location>
        <begin position="301"/>
        <end position="403"/>
    </location>
</feature>
<dbReference type="InterPro" id="IPR039910">
    <property type="entry name" value="D15-like"/>
</dbReference>
<feature type="domain" description="POTRA" evidence="9">
    <location>
        <begin position="486"/>
        <end position="559"/>
    </location>
</feature>
<evidence type="ECO:0000256" key="8">
    <source>
        <dbReference type="NCBIfam" id="TIGR03303"/>
    </source>
</evidence>
<dbReference type="InterPro" id="IPR023707">
    <property type="entry name" value="OM_assembly_BamA"/>
</dbReference>
<dbReference type="HAMAP" id="MF_01430">
    <property type="entry name" value="OM_assembly_BamA"/>
    <property type="match status" value="1"/>
</dbReference>
<evidence type="ECO:0000256" key="5">
    <source>
        <dbReference type="ARBA" id="ARBA00022737"/>
    </source>
</evidence>
<dbReference type="SUPFAM" id="SSF56935">
    <property type="entry name" value="Porins"/>
    <property type="match status" value="1"/>
</dbReference>
<feature type="domain" description="POTRA" evidence="9">
    <location>
        <begin position="221"/>
        <end position="298"/>
    </location>
</feature>
<dbReference type="Gene3D" id="2.40.160.50">
    <property type="entry name" value="membrane protein fhac: a member of the omp85/tpsb transporter family"/>
    <property type="match status" value="1"/>
</dbReference>
<feature type="domain" description="POTRA" evidence="9">
    <location>
        <begin position="149"/>
        <end position="220"/>
    </location>
</feature>
<accession>A0A179D3Y9</accession>
<organism evidence="10 11">
    <name type="scientific">Thermosulfurimonas dismutans</name>
    <dbReference type="NCBI Taxonomy" id="999894"/>
    <lineage>
        <taxon>Bacteria</taxon>
        <taxon>Pseudomonadati</taxon>
        <taxon>Thermodesulfobacteriota</taxon>
        <taxon>Thermodesulfobacteria</taxon>
        <taxon>Thermodesulfobacteriales</taxon>
        <taxon>Thermodesulfobacteriaceae</taxon>
        <taxon>Thermosulfurimonas</taxon>
    </lineage>
</organism>
<name>A0A179D3Y9_9BACT</name>
<keyword evidence="11" id="KW-1185">Reference proteome</keyword>
<dbReference type="Gene3D" id="3.10.20.310">
    <property type="entry name" value="membrane protein fhac"/>
    <property type="match status" value="5"/>
</dbReference>
<dbReference type="PATRIC" id="fig|999894.6.peg.1428"/>
<comment type="subcellular location">
    <subcellularLocation>
        <location evidence="1">Membrane</location>
    </subcellularLocation>
</comment>
<keyword evidence="3" id="KW-0812">Transmembrane</keyword>
<keyword evidence="4" id="KW-0732">Signal</keyword>
<dbReference type="GO" id="GO:0071709">
    <property type="term" value="P:membrane assembly"/>
    <property type="evidence" value="ECO:0007669"/>
    <property type="project" value="InterPro"/>
</dbReference>
<protein>
    <recommendedName>
        <fullName evidence="8">Outer membrane protein assembly factor BamA</fullName>
    </recommendedName>
</protein>
<keyword evidence="2" id="KW-1134">Transmembrane beta strand</keyword>
<evidence type="ECO:0000256" key="1">
    <source>
        <dbReference type="ARBA" id="ARBA00004370"/>
    </source>
</evidence>
<dbReference type="PROSITE" id="PS51779">
    <property type="entry name" value="POTRA"/>
    <property type="match status" value="4"/>
</dbReference>
<dbReference type="Pfam" id="PF07244">
    <property type="entry name" value="POTRA"/>
    <property type="match status" value="5"/>
</dbReference>
<dbReference type="AlphaFoldDB" id="A0A179D3Y9"/>
<evidence type="ECO:0000259" key="9">
    <source>
        <dbReference type="PROSITE" id="PS51779"/>
    </source>
</evidence>
<dbReference type="NCBIfam" id="TIGR03303">
    <property type="entry name" value="OM_YaeT"/>
    <property type="match status" value="1"/>
</dbReference>
<keyword evidence="5" id="KW-0677">Repeat</keyword>
<dbReference type="PIRSF" id="PIRSF006076">
    <property type="entry name" value="OM_assembly_OMP85"/>
    <property type="match status" value="1"/>
</dbReference>
<keyword evidence="7" id="KW-0998">Cell outer membrane</keyword>
<dbReference type="Pfam" id="PF01103">
    <property type="entry name" value="Omp85"/>
    <property type="match status" value="1"/>
</dbReference>
<evidence type="ECO:0000256" key="4">
    <source>
        <dbReference type="ARBA" id="ARBA00022729"/>
    </source>
</evidence>
<evidence type="ECO:0000256" key="2">
    <source>
        <dbReference type="ARBA" id="ARBA00022452"/>
    </source>
</evidence>
<evidence type="ECO:0000256" key="6">
    <source>
        <dbReference type="ARBA" id="ARBA00023136"/>
    </source>
</evidence>
<dbReference type="PANTHER" id="PTHR12815">
    <property type="entry name" value="SORTING AND ASSEMBLY MACHINERY SAMM50 PROTEIN FAMILY MEMBER"/>
    <property type="match status" value="1"/>
</dbReference>
<gene>
    <name evidence="10" type="ORF">TDIS_1430</name>
</gene>
<dbReference type="EMBL" id="LWLG01000010">
    <property type="protein sequence ID" value="OAQ20521.1"/>
    <property type="molecule type" value="Genomic_DNA"/>
</dbReference>
<dbReference type="InterPro" id="IPR000184">
    <property type="entry name" value="Bac_surfAg_D15"/>
</dbReference>
<comment type="caution">
    <text evidence="10">The sequence shown here is derived from an EMBL/GenBank/DDBJ whole genome shotgun (WGS) entry which is preliminary data.</text>
</comment>
<dbReference type="PANTHER" id="PTHR12815:SF23">
    <property type="entry name" value="OUTER MEMBRANE PROTEIN ASSEMBLY FACTOR BAMA"/>
    <property type="match status" value="1"/>
</dbReference>
<evidence type="ECO:0000256" key="7">
    <source>
        <dbReference type="ARBA" id="ARBA00023237"/>
    </source>
</evidence>
<evidence type="ECO:0000313" key="10">
    <source>
        <dbReference type="EMBL" id="OAQ20521.1"/>
    </source>
</evidence>
<dbReference type="Proteomes" id="UP000078390">
    <property type="component" value="Unassembled WGS sequence"/>
</dbReference>
<evidence type="ECO:0000313" key="11">
    <source>
        <dbReference type="Proteomes" id="UP000078390"/>
    </source>
</evidence>
<evidence type="ECO:0000256" key="3">
    <source>
        <dbReference type="ARBA" id="ARBA00022692"/>
    </source>
</evidence>
<reference evidence="10 11" key="1">
    <citation type="submission" date="2016-04" db="EMBL/GenBank/DDBJ databases">
        <title>Genome analysis of Thermosulfurimonas dismutans, the first thermophilic sulfur-disproportionating bacterium of the phylum Thermodesulfobacteria.</title>
        <authorList>
            <person name="Mardanov A.V."/>
            <person name="Beletsky A.V."/>
            <person name="Kadnikov V.V."/>
            <person name="Slobodkin A.I."/>
            <person name="Ravin N.V."/>
        </authorList>
    </citation>
    <scope>NUCLEOTIDE SEQUENCE [LARGE SCALE GENOMIC DNA]</scope>
    <source>
        <strain evidence="10 11">S95</strain>
    </source>
</reference>
<dbReference type="GO" id="GO:0009279">
    <property type="term" value="C:cell outer membrane"/>
    <property type="evidence" value="ECO:0007669"/>
    <property type="project" value="UniProtKB-UniRule"/>
</dbReference>